<evidence type="ECO:0000256" key="5">
    <source>
        <dbReference type="ARBA" id="ARBA00023146"/>
    </source>
</evidence>
<dbReference type="Proteomes" id="UP000694005">
    <property type="component" value="Chromosome A01"/>
</dbReference>
<protein>
    <recommendedName>
        <fullName evidence="9">Tyrosine--tRNA ligase</fullName>
    </recommendedName>
</protein>
<reference evidence="7 8" key="1">
    <citation type="submission" date="2021-07" db="EMBL/GenBank/DDBJ databases">
        <authorList>
            <consortium name="Genoscope - CEA"/>
            <person name="William W."/>
        </authorList>
    </citation>
    <scope>NUCLEOTIDE SEQUENCE [LARGE SCALE GENOMIC DNA]</scope>
</reference>
<dbReference type="GO" id="GO:0004831">
    <property type="term" value="F:tyrosine-tRNA ligase activity"/>
    <property type="evidence" value="ECO:0007669"/>
    <property type="project" value="UniProtKB-EC"/>
</dbReference>
<proteinExistence type="predicted"/>
<dbReference type="InterPro" id="IPR014729">
    <property type="entry name" value="Rossmann-like_a/b/a_fold"/>
</dbReference>
<dbReference type="PROSITE" id="PS00178">
    <property type="entry name" value="AA_TRNA_LIGASE_I"/>
    <property type="match status" value="1"/>
</dbReference>
<dbReference type="GO" id="GO:0009791">
    <property type="term" value="P:post-embryonic development"/>
    <property type="evidence" value="ECO:0007669"/>
    <property type="project" value="UniProtKB-ARBA"/>
</dbReference>
<name>A0A8D9H1S3_BRACM</name>
<evidence type="ECO:0000256" key="6">
    <source>
        <dbReference type="ARBA" id="ARBA00048248"/>
    </source>
</evidence>
<comment type="catalytic activity">
    <reaction evidence="6">
        <text>tRNA(Tyr) + L-tyrosine + ATP = L-tyrosyl-tRNA(Tyr) + AMP + diphosphate + H(+)</text>
        <dbReference type="Rhea" id="RHEA:10220"/>
        <dbReference type="Rhea" id="RHEA-COMP:9706"/>
        <dbReference type="Rhea" id="RHEA-COMP:9707"/>
        <dbReference type="ChEBI" id="CHEBI:15378"/>
        <dbReference type="ChEBI" id="CHEBI:30616"/>
        <dbReference type="ChEBI" id="CHEBI:33019"/>
        <dbReference type="ChEBI" id="CHEBI:58315"/>
        <dbReference type="ChEBI" id="CHEBI:78442"/>
        <dbReference type="ChEBI" id="CHEBI:78536"/>
        <dbReference type="ChEBI" id="CHEBI:456215"/>
        <dbReference type="EC" id="6.1.1.1"/>
    </reaction>
</comment>
<dbReference type="InterPro" id="IPR002305">
    <property type="entry name" value="aa-tRNA-synth_Ic"/>
</dbReference>
<accession>A0A8D9H1S3</accession>
<evidence type="ECO:0000256" key="3">
    <source>
        <dbReference type="ARBA" id="ARBA00022840"/>
    </source>
</evidence>
<keyword evidence="2" id="KW-0547">Nucleotide-binding</keyword>
<dbReference type="GO" id="GO:0048608">
    <property type="term" value="P:reproductive structure development"/>
    <property type="evidence" value="ECO:0007669"/>
    <property type="project" value="UniProtKB-ARBA"/>
</dbReference>
<dbReference type="AlphaFoldDB" id="A0A8D9H1S3"/>
<evidence type="ECO:0000256" key="1">
    <source>
        <dbReference type="ARBA" id="ARBA00022598"/>
    </source>
</evidence>
<organism evidence="7 8">
    <name type="scientific">Brassica campestris</name>
    <name type="common">Field mustard</name>
    <dbReference type="NCBI Taxonomy" id="3711"/>
    <lineage>
        <taxon>Eukaryota</taxon>
        <taxon>Viridiplantae</taxon>
        <taxon>Streptophyta</taxon>
        <taxon>Embryophyta</taxon>
        <taxon>Tracheophyta</taxon>
        <taxon>Spermatophyta</taxon>
        <taxon>Magnoliopsida</taxon>
        <taxon>eudicotyledons</taxon>
        <taxon>Gunneridae</taxon>
        <taxon>Pentapetalae</taxon>
        <taxon>rosids</taxon>
        <taxon>malvids</taxon>
        <taxon>Brassicales</taxon>
        <taxon>Brassicaceae</taxon>
        <taxon>Brassiceae</taxon>
        <taxon>Brassica</taxon>
    </lineage>
</organism>
<keyword evidence="4" id="KW-0648">Protein biosynthesis</keyword>
<dbReference type="InterPro" id="IPR024088">
    <property type="entry name" value="Tyr-tRNA-ligase_bac-type"/>
</dbReference>
<dbReference type="Pfam" id="PF00579">
    <property type="entry name" value="tRNA-synt_1b"/>
    <property type="match status" value="1"/>
</dbReference>
<dbReference type="PANTHER" id="PTHR11766:SF0">
    <property type="entry name" value="TYROSINE--TRNA LIGASE, MITOCHONDRIAL"/>
    <property type="match status" value="1"/>
</dbReference>
<dbReference type="GO" id="GO:0005524">
    <property type="term" value="F:ATP binding"/>
    <property type="evidence" value="ECO:0007669"/>
    <property type="project" value="UniProtKB-KW"/>
</dbReference>
<dbReference type="InterPro" id="IPR001412">
    <property type="entry name" value="aa-tRNA-synth_I_CS"/>
</dbReference>
<evidence type="ECO:0000256" key="4">
    <source>
        <dbReference type="ARBA" id="ARBA00022917"/>
    </source>
</evidence>
<dbReference type="PANTHER" id="PTHR11766">
    <property type="entry name" value="TYROSYL-TRNA SYNTHETASE"/>
    <property type="match status" value="1"/>
</dbReference>
<evidence type="ECO:0000256" key="2">
    <source>
        <dbReference type="ARBA" id="ARBA00022741"/>
    </source>
</evidence>
<keyword evidence="3" id="KW-0067">ATP-binding</keyword>
<keyword evidence="5" id="KW-0030">Aminoacyl-tRNA synthetase</keyword>
<evidence type="ECO:0000313" key="8">
    <source>
        <dbReference type="Proteomes" id="UP000694005"/>
    </source>
</evidence>
<keyword evidence="1" id="KW-0436">Ligase</keyword>
<dbReference type="Gramene" id="A01p50960.2_BraZ1">
    <property type="protein sequence ID" value="A01p50960.2_BraZ1.CDS"/>
    <property type="gene ID" value="A01g50960.2_BraZ1"/>
</dbReference>
<dbReference type="GO" id="GO:0006418">
    <property type="term" value="P:tRNA aminoacylation for protein translation"/>
    <property type="evidence" value="ECO:0007669"/>
    <property type="project" value="InterPro"/>
</dbReference>
<evidence type="ECO:0008006" key="9">
    <source>
        <dbReference type="Google" id="ProtNLM"/>
    </source>
</evidence>
<dbReference type="EMBL" id="LS974617">
    <property type="protein sequence ID" value="CAG7891020.1"/>
    <property type="molecule type" value="Genomic_DNA"/>
</dbReference>
<evidence type="ECO:0000313" key="7">
    <source>
        <dbReference type="EMBL" id="CAG7891020.1"/>
    </source>
</evidence>
<dbReference type="Gene3D" id="3.40.50.620">
    <property type="entry name" value="HUPs"/>
    <property type="match status" value="1"/>
</dbReference>
<dbReference type="SUPFAM" id="SSF52374">
    <property type="entry name" value="Nucleotidylyl transferase"/>
    <property type="match status" value="1"/>
</dbReference>
<gene>
    <name evidence="7" type="ORF">BRAPAZ1V2_A01P50960.2</name>
</gene>
<sequence>MAVRDGALLNDTACKIRDPSREERKKEWEQRRSSYCGFDPTAESLHLGNLLGIIVLSWFQR</sequence>